<dbReference type="InterPro" id="IPR029044">
    <property type="entry name" value="Nucleotide-diphossugar_trans"/>
</dbReference>
<dbReference type="EMBL" id="DXCP01000051">
    <property type="protein sequence ID" value="HIY80180.1"/>
    <property type="molecule type" value="Genomic_DNA"/>
</dbReference>
<dbReference type="PANTHER" id="PTHR43685:SF2">
    <property type="entry name" value="GLYCOSYLTRANSFERASE 2-LIKE DOMAIN-CONTAINING PROTEIN"/>
    <property type="match status" value="1"/>
</dbReference>
<comment type="caution">
    <text evidence="2">The sequence shown here is derived from an EMBL/GenBank/DDBJ whole genome shotgun (WGS) entry which is preliminary data.</text>
</comment>
<feature type="domain" description="Glycosyltransferase 2-like" evidence="1">
    <location>
        <begin position="12"/>
        <end position="128"/>
    </location>
</feature>
<accession>A0A9D1ZB73</accession>
<name>A0A9D1ZB73_9ACTN</name>
<dbReference type="PANTHER" id="PTHR43685">
    <property type="entry name" value="GLYCOSYLTRANSFERASE"/>
    <property type="match status" value="1"/>
</dbReference>
<reference evidence="2" key="1">
    <citation type="journal article" date="2021" name="PeerJ">
        <title>Extensive microbial diversity within the chicken gut microbiome revealed by metagenomics and culture.</title>
        <authorList>
            <person name="Gilroy R."/>
            <person name="Ravi A."/>
            <person name="Getino M."/>
            <person name="Pursley I."/>
            <person name="Horton D.L."/>
            <person name="Alikhan N.F."/>
            <person name="Baker D."/>
            <person name="Gharbi K."/>
            <person name="Hall N."/>
            <person name="Watson M."/>
            <person name="Adriaenssens E.M."/>
            <person name="Foster-Nyarko E."/>
            <person name="Jarju S."/>
            <person name="Secka A."/>
            <person name="Antonio M."/>
            <person name="Oren A."/>
            <person name="Chaudhuri R.R."/>
            <person name="La Ragione R."/>
            <person name="Hildebrand F."/>
            <person name="Pallen M.J."/>
        </authorList>
    </citation>
    <scope>NUCLEOTIDE SEQUENCE</scope>
    <source>
        <strain evidence="2">ChiHjej10B9-743</strain>
    </source>
</reference>
<dbReference type="SUPFAM" id="SSF53448">
    <property type="entry name" value="Nucleotide-diphospho-sugar transferases"/>
    <property type="match status" value="1"/>
</dbReference>
<evidence type="ECO:0000259" key="1">
    <source>
        <dbReference type="Pfam" id="PF00535"/>
    </source>
</evidence>
<sequence>MAYGTSRGPVVSVLMAVHDAEGYVRRAVESIQNQSLRELELIVVDAGSQDSTARVVEAMAERDLRIELVRADACSRQEALDVALERAAGRYLSVIDADGFARSTMLADLVGRAEDRALDLAIGGVDLCLLGADGRASEVELTADEVTFPTQHDFRSAAWRLFASGQLLPATGKLFSLERARDLGLRFGSDVPSDHLFVLGYLEDVERVGVIGGTCCHVDRRTAPAMRRFERPEGGRVLEREHAALLSLYRHWGLEGDAASMEMLQGRYMERLVACIEGVCGSRLAPAEQKAAVGRLIGTDQARLAASLARPASNAARSMLAPVRSRNVGLVCAQARLLSLLGRGRTVWAMPDAFV</sequence>
<proteinExistence type="predicted"/>
<protein>
    <submittedName>
        <fullName evidence="2">Glycosyltransferase</fullName>
    </submittedName>
</protein>
<reference evidence="2" key="2">
    <citation type="submission" date="2021-04" db="EMBL/GenBank/DDBJ databases">
        <authorList>
            <person name="Gilroy R."/>
        </authorList>
    </citation>
    <scope>NUCLEOTIDE SEQUENCE</scope>
    <source>
        <strain evidence="2">ChiHjej10B9-743</strain>
    </source>
</reference>
<dbReference type="Proteomes" id="UP000824133">
    <property type="component" value="Unassembled WGS sequence"/>
</dbReference>
<dbReference type="Gene3D" id="3.90.550.10">
    <property type="entry name" value="Spore Coat Polysaccharide Biosynthesis Protein SpsA, Chain A"/>
    <property type="match status" value="1"/>
</dbReference>
<dbReference type="InterPro" id="IPR050834">
    <property type="entry name" value="Glycosyltransf_2"/>
</dbReference>
<dbReference type="AlphaFoldDB" id="A0A9D1ZB73"/>
<dbReference type="InterPro" id="IPR001173">
    <property type="entry name" value="Glyco_trans_2-like"/>
</dbReference>
<dbReference type="Pfam" id="PF00535">
    <property type="entry name" value="Glycos_transf_2"/>
    <property type="match status" value="1"/>
</dbReference>
<evidence type="ECO:0000313" key="2">
    <source>
        <dbReference type="EMBL" id="HIY80180.1"/>
    </source>
</evidence>
<evidence type="ECO:0000313" key="3">
    <source>
        <dbReference type="Proteomes" id="UP000824133"/>
    </source>
</evidence>
<organism evidence="2 3">
    <name type="scientific">Candidatus Olsenella excrementavium</name>
    <dbReference type="NCBI Taxonomy" id="2838709"/>
    <lineage>
        <taxon>Bacteria</taxon>
        <taxon>Bacillati</taxon>
        <taxon>Actinomycetota</taxon>
        <taxon>Coriobacteriia</taxon>
        <taxon>Coriobacteriales</taxon>
        <taxon>Atopobiaceae</taxon>
        <taxon>Olsenella</taxon>
    </lineage>
</organism>
<dbReference type="CDD" id="cd00761">
    <property type="entry name" value="Glyco_tranf_GTA_type"/>
    <property type="match status" value="1"/>
</dbReference>
<gene>
    <name evidence="2" type="ORF">IAA42_07085</name>
</gene>